<evidence type="ECO:0000313" key="3">
    <source>
        <dbReference type="Proteomes" id="UP001279660"/>
    </source>
</evidence>
<organism evidence="2 3">
    <name type="scientific">Sphingomonas echinoides</name>
    <dbReference type="NCBI Taxonomy" id="59803"/>
    <lineage>
        <taxon>Bacteria</taxon>
        <taxon>Pseudomonadati</taxon>
        <taxon>Pseudomonadota</taxon>
        <taxon>Alphaproteobacteria</taxon>
        <taxon>Sphingomonadales</taxon>
        <taxon>Sphingomonadaceae</taxon>
        <taxon>Sphingomonas</taxon>
    </lineage>
</organism>
<keyword evidence="1" id="KW-0812">Transmembrane</keyword>
<keyword evidence="3" id="KW-1185">Reference proteome</keyword>
<feature type="transmembrane region" description="Helical" evidence="1">
    <location>
        <begin position="103"/>
        <end position="123"/>
    </location>
</feature>
<dbReference type="Proteomes" id="UP001279660">
    <property type="component" value="Unassembled WGS sequence"/>
</dbReference>
<sequence>MLGRDPDALRAFYKNPAINALFPGDYVAKGRNLPSYIPAANFAAALIDLVKVPASLPQPVQSALAPFIAGENEEADAVRSKLEAWFNSAMDRVSGSYKRQSQLWFIVLGFLAAAIMNINPLLIGNRLASDQQLRADVVAFAPHMNQTGTLDPDAVNAITGQFKAVGLPIGWSSDCKPADIFVFSTPDQNSCYDKGDGLLKSLGGWLIAAFAAMLGAPFWFDLLNRVVNLRASLKPTEPDRSS</sequence>
<gene>
    <name evidence="2" type="ORF">SIL82_11075</name>
</gene>
<proteinExistence type="predicted"/>
<dbReference type="EMBL" id="JAWXXV010000001">
    <property type="protein sequence ID" value="MDX5984806.1"/>
    <property type="molecule type" value="Genomic_DNA"/>
</dbReference>
<evidence type="ECO:0000313" key="2">
    <source>
        <dbReference type="EMBL" id="MDX5984806.1"/>
    </source>
</evidence>
<comment type="caution">
    <text evidence="2">The sequence shown here is derived from an EMBL/GenBank/DDBJ whole genome shotgun (WGS) entry which is preliminary data.</text>
</comment>
<reference evidence="2 3" key="1">
    <citation type="submission" date="2023-11" db="EMBL/GenBank/DDBJ databases">
        <title>MicrobeMod: A computational toolkit for identifying prokaryotic methylation and restriction-modification with nanopore sequencing.</title>
        <authorList>
            <person name="Crits-Christoph A."/>
            <person name="Kang S.C."/>
            <person name="Lee H."/>
            <person name="Ostrov N."/>
        </authorList>
    </citation>
    <scope>NUCLEOTIDE SEQUENCE [LARGE SCALE GENOMIC DNA]</scope>
    <source>
        <strain evidence="2 3">ATCC 14820</strain>
    </source>
</reference>
<keyword evidence="1" id="KW-1133">Transmembrane helix</keyword>
<keyword evidence="1" id="KW-0472">Membrane</keyword>
<accession>A0ABU4PKY6</accession>
<protein>
    <submittedName>
        <fullName evidence="2">Uncharacterized protein</fullName>
    </submittedName>
</protein>
<name>A0ABU4PKY6_9SPHN</name>
<feature type="transmembrane region" description="Helical" evidence="1">
    <location>
        <begin position="202"/>
        <end position="220"/>
    </location>
</feature>
<dbReference type="RefSeq" id="WP_010402860.1">
    <property type="nucleotide sequence ID" value="NZ_JAWXXV010000001.1"/>
</dbReference>
<evidence type="ECO:0000256" key="1">
    <source>
        <dbReference type="SAM" id="Phobius"/>
    </source>
</evidence>